<evidence type="ECO:0000313" key="3">
    <source>
        <dbReference type="Proteomes" id="UP000184172"/>
    </source>
</evidence>
<keyword evidence="1" id="KW-0732">Signal</keyword>
<keyword evidence="3" id="KW-1185">Reference proteome</keyword>
<reference evidence="3" key="1">
    <citation type="submission" date="2016-11" db="EMBL/GenBank/DDBJ databases">
        <authorList>
            <person name="Varghese N."/>
            <person name="Submissions S."/>
        </authorList>
    </citation>
    <scope>NUCLEOTIDE SEQUENCE [LARGE SCALE GENOMIC DNA]</scope>
    <source>
        <strain evidence="3">DSM 26349</strain>
    </source>
</reference>
<sequence>METRTFKKLFITMVVILATTVSAYSQNYEVYDGQDFSVMFVVKNEVAHDVKFATRGDSQWTGFEVIETKNWNGQSDTNCLFTFYVIDGEINAYQIDYYENNHIWVFQIDDNLEQIGDGWKLNLR</sequence>
<accession>A0A1M6CMK8</accession>
<protein>
    <submittedName>
        <fullName evidence="2">Uncharacterized protein</fullName>
    </submittedName>
</protein>
<dbReference type="STRING" id="797419.SAMN05216556_10522"/>
<gene>
    <name evidence="2" type="ORF">SAMN04487908_10422</name>
</gene>
<dbReference type="AlphaFoldDB" id="A0A1M6CMK8"/>
<feature type="signal peptide" evidence="1">
    <location>
        <begin position="1"/>
        <end position="23"/>
    </location>
</feature>
<name>A0A1M6CMK8_9FLAO</name>
<feature type="chain" id="PRO_5009916453" evidence="1">
    <location>
        <begin position="24"/>
        <end position="124"/>
    </location>
</feature>
<dbReference type="Proteomes" id="UP000184172">
    <property type="component" value="Unassembled WGS sequence"/>
</dbReference>
<evidence type="ECO:0000256" key="1">
    <source>
        <dbReference type="SAM" id="SignalP"/>
    </source>
</evidence>
<proteinExistence type="predicted"/>
<evidence type="ECO:0000313" key="2">
    <source>
        <dbReference type="EMBL" id="SHI62153.1"/>
    </source>
</evidence>
<organism evidence="2 3">
    <name type="scientific">Aequorivita viscosa</name>
    <dbReference type="NCBI Taxonomy" id="797419"/>
    <lineage>
        <taxon>Bacteria</taxon>
        <taxon>Pseudomonadati</taxon>
        <taxon>Bacteroidota</taxon>
        <taxon>Flavobacteriia</taxon>
        <taxon>Flavobacteriales</taxon>
        <taxon>Flavobacteriaceae</taxon>
        <taxon>Aequorivita</taxon>
    </lineage>
</organism>
<dbReference type="RefSeq" id="WP_073215173.1">
    <property type="nucleotide sequence ID" value="NZ_FNNS01000005.1"/>
</dbReference>
<dbReference type="OrthoDB" id="1409865at2"/>
<dbReference type="EMBL" id="FQYV01000004">
    <property type="protein sequence ID" value="SHI62153.1"/>
    <property type="molecule type" value="Genomic_DNA"/>
</dbReference>